<evidence type="ECO:0000259" key="6">
    <source>
        <dbReference type="Pfam" id="PF03717"/>
    </source>
</evidence>
<dbReference type="GO" id="GO:0071555">
    <property type="term" value="P:cell wall organization"/>
    <property type="evidence" value="ECO:0007669"/>
    <property type="project" value="TreeGrafter"/>
</dbReference>
<dbReference type="SUPFAM" id="SSF56601">
    <property type="entry name" value="beta-lactamase/transpeptidase-like"/>
    <property type="match status" value="1"/>
</dbReference>
<feature type="transmembrane region" description="Helical" evidence="4">
    <location>
        <begin position="50"/>
        <end position="70"/>
    </location>
</feature>
<dbReference type="STRING" id="1086013.SAMN05421774_104166"/>
<keyword evidence="7" id="KW-0132">Cell division</keyword>
<keyword evidence="4" id="KW-1133">Transmembrane helix</keyword>
<accession>A0A1N7NVP8</accession>
<dbReference type="InterPro" id="IPR005311">
    <property type="entry name" value="PBP_dimer"/>
</dbReference>
<dbReference type="InterPro" id="IPR036138">
    <property type="entry name" value="PBP_dimer_sf"/>
</dbReference>
<dbReference type="InterPro" id="IPR001460">
    <property type="entry name" value="PCN-bd_Tpept"/>
</dbReference>
<evidence type="ECO:0000313" key="7">
    <source>
        <dbReference type="EMBL" id="SIT02356.1"/>
    </source>
</evidence>
<gene>
    <name evidence="7" type="ORF">SAMN05421774_104166</name>
</gene>
<evidence type="ECO:0000259" key="5">
    <source>
        <dbReference type="Pfam" id="PF00905"/>
    </source>
</evidence>
<keyword evidence="3 4" id="KW-0472">Membrane</keyword>
<dbReference type="InterPro" id="IPR012338">
    <property type="entry name" value="Beta-lactam/transpept-like"/>
</dbReference>
<dbReference type="GO" id="GO:0004180">
    <property type="term" value="F:carboxypeptidase activity"/>
    <property type="evidence" value="ECO:0007669"/>
    <property type="project" value="UniProtKB-KW"/>
</dbReference>
<dbReference type="InterPro" id="IPR050515">
    <property type="entry name" value="Beta-lactam/transpept"/>
</dbReference>
<feature type="domain" description="Penicillin-binding protein dimerisation" evidence="6">
    <location>
        <begin position="88"/>
        <end position="225"/>
    </location>
</feature>
<dbReference type="Pfam" id="PF00905">
    <property type="entry name" value="Transpeptidase"/>
    <property type="match status" value="1"/>
</dbReference>
<keyword evidence="4" id="KW-0812">Transmembrane</keyword>
<keyword evidence="2" id="KW-0645">Protease</keyword>
<dbReference type="Proteomes" id="UP000186141">
    <property type="component" value="Unassembled WGS sequence"/>
</dbReference>
<dbReference type="GO" id="GO:0008658">
    <property type="term" value="F:penicillin binding"/>
    <property type="evidence" value="ECO:0007669"/>
    <property type="project" value="InterPro"/>
</dbReference>
<dbReference type="SUPFAM" id="SSF56519">
    <property type="entry name" value="Penicillin binding protein dimerisation domain"/>
    <property type="match status" value="1"/>
</dbReference>
<dbReference type="OrthoDB" id="9789078at2"/>
<dbReference type="AlphaFoldDB" id="A0A1N7NVP8"/>
<dbReference type="PANTHER" id="PTHR30627">
    <property type="entry name" value="PEPTIDOGLYCAN D,D-TRANSPEPTIDASE"/>
    <property type="match status" value="1"/>
</dbReference>
<dbReference type="GO" id="GO:0051301">
    <property type="term" value="P:cell division"/>
    <property type="evidence" value="ECO:0007669"/>
    <property type="project" value="UniProtKB-KW"/>
</dbReference>
<comment type="subcellular location">
    <subcellularLocation>
        <location evidence="1">Membrane</location>
    </subcellularLocation>
</comment>
<keyword evidence="2" id="KW-0378">Hydrolase</keyword>
<evidence type="ECO:0000256" key="4">
    <source>
        <dbReference type="SAM" id="Phobius"/>
    </source>
</evidence>
<dbReference type="Gene3D" id="3.30.450.330">
    <property type="match status" value="1"/>
</dbReference>
<reference evidence="7 8" key="1">
    <citation type="submission" date="2017-01" db="EMBL/GenBank/DDBJ databases">
        <authorList>
            <person name="Mah S.A."/>
            <person name="Swanson W.J."/>
            <person name="Moy G.W."/>
            <person name="Vacquier V.D."/>
        </authorList>
    </citation>
    <scope>NUCLEOTIDE SEQUENCE [LARGE SCALE GENOMIC DNA]</scope>
    <source>
        <strain evidence="7 8">DSM 26375</strain>
    </source>
</reference>
<organism evidence="7 8">
    <name type="scientific">Gemmobacter megaterium</name>
    <dbReference type="NCBI Taxonomy" id="1086013"/>
    <lineage>
        <taxon>Bacteria</taxon>
        <taxon>Pseudomonadati</taxon>
        <taxon>Pseudomonadota</taxon>
        <taxon>Alphaproteobacteria</taxon>
        <taxon>Rhodobacterales</taxon>
        <taxon>Paracoccaceae</taxon>
        <taxon>Gemmobacter</taxon>
    </lineage>
</organism>
<dbReference type="Pfam" id="PF03717">
    <property type="entry name" value="PBP_dimer"/>
    <property type="match status" value="1"/>
</dbReference>
<keyword evidence="8" id="KW-1185">Reference proteome</keyword>
<dbReference type="EMBL" id="FTOT01000004">
    <property type="protein sequence ID" value="SIT02356.1"/>
    <property type="molecule type" value="Genomic_DNA"/>
</dbReference>
<evidence type="ECO:0000256" key="1">
    <source>
        <dbReference type="ARBA" id="ARBA00004370"/>
    </source>
</evidence>
<protein>
    <submittedName>
        <fullName evidence="7">Cell division protein FtsI (Penicillin-binding protein 3)</fullName>
    </submittedName>
</protein>
<evidence type="ECO:0000256" key="3">
    <source>
        <dbReference type="ARBA" id="ARBA00023136"/>
    </source>
</evidence>
<dbReference type="RefSeq" id="WP_076531393.1">
    <property type="nucleotide sequence ID" value="NZ_BMEH01000004.1"/>
</dbReference>
<proteinExistence type="predicted"/>
<dbReference type="PANTHER" id="PTHR30627:SF1">
    <property type="entry name" value="PEPTIDOGLYCAN D,D-TRANSPEPTIDASE FTSI"/>
    <property type="match status" value="1"/>
</dbReference>
<evidence type="ECO:0000313" key="8">
    <source>
        <dbReference type="Proteomes" id="UP000186141"/>
    </source>
</evidence>
<name>A0A1N7NVP8_9RHOB</name>
<keyword evidence="7" id="KW-0131">Cell cycle</keyword>
<evidence type="ECO:0000256" key="2">
    <source>
        <dbReference type="ARBA" id="ARBA00022645"/>
    </source>
</evidence>
<dbReference type="GO" id="GO:0005886">
    <property type="term" value="C:plasma membrane"/>
    <property type="evidence" value="ECO:0007669"/>
    <property type="project" value="TreeGrafter"/>
</dbReference>
<dbReference type="Gene3D" id="3.40.710.10">
    <property type="entry name" value="DD-peptidase/beta-lactamase superfamily"/>
    <property type="match status" value="1"/>
</dbReference>
<dbReference type="Gene3D" id="3.90.1310.10">
    <property type="entry name" value="Penicillin-binding protein 2a (Domain 2)"/>
    <property type="match status" value="1"/>
</dbReference>
<feature type="domain" description="Penicillin-binding protein transpeptidase" evidence="5">
    <location>
        <begin position="264"/>
        <end position="550"/>
    </location>
</feature>
<keyword evidence="2" id="KW-0121">Carboxypeptidase</keyword>
<sequence length="596" mass="64365">MSPRAPLRPLARILDARARGENPDAIEAANIRDRNAAMHDKSRARAESRLLLLVMAFCAAFLTIGIRMAALAGAEPDEPRAIVSGSRIQAQRADIVDRNGNVLATNLVTHALYSHPRDMVDPERAARELARIFPDMDEDRLLKQFTGKSAFLWLRRKLSPEQMQAVHDIGEPGLLFGPREMRLYPNGKLAAHVLGGASFGAEGVHSAEVIGVAGIEKALDDRLRSPDQLDQPLRLSLDLSVQAAIAEVLHTGMKLLNARGAASILMDAQTGEVLAMVSLPDFDPNDRPLPPTAGDPADSPIFNRALQGVYELGSVMKIFPVAQALELGLMNPDTMVNSSSPMQLGRFRVRDYRNYGPQLSVTDVIVKSSNVGTARVAAQVGPVRQQAFLKELGLLDASPVELIEAARARPLLPRKWSDIAAATISYGHGMSTSPMQLAAAYAAMVNGGYKVTPTLIKREAPPPRGAPVISERTSAQLRDMLRKVVEKGTARMAEVPGYHIGGKTGTADKQKPTGGYHKDKVMANFAGAFPMNDPRYVIVVSLDEPVETSGTEARRTAGWTAVPVTAEILRRVAPLLGLRPAEVEAHVPSKVTAVRN</sequence>